<protein>
    <submittedName>
        <fullName evidence="1">Uncharacterized protein</fullName>
    </submittedName>
</protein>
<gene>
    <name evidence="1" type="ORF">HYY20_14180</name>
</gene>
<comment type="caution">
    <text evidence="1">The sequence shown here is derived from an EMBL/GenBank/DDBJ whole genome shotgun (WGS) entry which is preliminary data.</text>
</comment>
<evidence type="ECO:0000313" key="1">
    <source>
        <dbReference type="EMBL" id="MBI2878021.1"/>
    </source>
</evidence>
<evidence type="ECO:0000313" key="2">
    <source>
        <dbReference type="Proteomes" id="UP000769766"/>
    </source>
</evidence>
<name>A0A932CR83_UNCTE</name>
<dbReference type="EMBL" id="JACPRF010000433">
    <property type="protein sequence ID" value="MBI2878021.1"/>
    <property type="molecule type" value="Genomic_DNA"/>
</dbReference>
<dbReference type="Proteomes" id="UP000769766">
    <property type="component" value="Unassembled WGS sequence"/>
</dbReference>
<reference evidence="1" key="1">
    <citation type="submission" date="2020-07" db="EMBL/GenBank/DDBJ databases">
        <title>Huge and variable diversity of episymbiotic CPR bacteria and DPANN archaea in groundwater ecosystems.</title>
        <authorList>
            <person name="He C.Y."/>
            <person name="Keren R."/>
            <person name="Whittaker M."/>
            <person name="Farag I.F."/>
            <person name="Doudna J."/>
            <person name="Cate J.H.D."/>
            <person name="Banfield J.F."/>
        </authorList>
    </citation>
    <scope>NUCLEOTIDE SEQUENCE</scope>
    <source>
        <strain evidence="1">NC_groundwater_672_Ag_B-0.1um_62_36</strain>
    </source>
</reference>
<dbReference type="AlphaFoldDB" id="A0A932CR83"/>
<accession>A0A932CR83</accession>
<sequence>DKIVKNARLALERMKDRDVRAAAESIARERVEDAMRKAGKMPGG</sequence>
<organism evidence="1 2">
    <name type="scientific">Tectimicrobiota bacterium</name>
    <dbReference type="NCBI Taxonomy" id="2528274"/>
    <lineage>
        <taxon>Bacteria</taxon>
        <taxon>Pseudomonadati</taxon>
        <taxon>Nitrospinota/Tectimicrobiota group</taxon>
        <taxon>Candidatus Tectimicrobiota</taxon>
    </lineage>
</organism>
<proteinExistence type="predicted"/>
<feature type="non-terminal residue" evidence="1">
    <location>
        <position position="1"/>
    </location>
</feature>